<organism evidence="2 3">
    <name type="scientific">Tsuneonella suprasediminis</name>
    <dbReference type="NCBI Taxonomy" id="2306996"/>
    <lineage>
        <taxon>Bacteria</taxon>
        <taxon>Pseudomonadati</taxon>
        <taxon>Pseudomonadota</taxon>
        <taxon>Alphaproteobacteria</taxon>
        <taxon>Sphingomonadales</taxon>
        <taxon>Erythrobacteraceae</taxon>
        <taxon>Tsuneonella</taxon>
    </lineage>
</organism>
<feature type="domain" description="SGNH hydrolase-type esterase" evidence="1">
    <location>
        <begin position="51"/>
        <end position="215"/>
    </location>
</feature>
<comment type="caution">
    <text evidence="2">The sequence shown here is derived from an EMBL/GenBank/DDBJ whole genome shotgun (WGS) entry which is preliminary data.</text>
</comment>
<dbReference type="Gene3D" id="3.40.50.1110">
    <property type="entry name" value="SGNH hydrolase"/>
    <property type="match status" value="1"/>
</dbReference>
<dbReference type="CDD" id="cd01822">
    <property type="entry name" value="Lysophospholipase_L1_like"/>
    <property type="match status" value="1"/>
</dbReference>
<dbReference type="Pfam" id="PF13472">
    <property type="entry name" value="Lipase_GDSL_2"/>
    <property type="match status" value="1"/>
</dbReference>
<proteinExistence type="predicted"/>
<name>A0A419R5S6_9SPHN</name>
<dbReference type="Proteomes" id="UP000284322">
    <property type="component" value="Unassembled WGS sequence"/>
</dbReference>
<accession>A0A419R5S6</accession>
<dbReference type="RefSeq" id="WP_120106154.1">
    <property type="nucleotide sequence ID" value="NZ_RAHJ01000003.1"/>
</dbReference>
<dbReference type="PANTHER" id="PTHR30383">
    <property type="entry name" value="THIOESTERASE 1/PROTEASE 1/LYSOPHOSPHOLIPASE L1"/>
    <property type="match status" value="1"/>
</dbReference>
<dbReference type="EMBL" id="RAHJ01000003">
    <property type="protein sequence ID" value="RJX71207.1"/>
    <property type="molecule type" value="Genomic_DNA"/>
</dbReference>
<evidence type="ECO:0000313" key="2">
    <source>
        <dbReference type="EMBL" id="RJX71207.1"/>
    </source>
</evidence>
<dbReference type="OrthoDB" id="9786188at2"/>
<dbReference type="InterPro" id="IPR051532">
    <property type="entry name" value="Ester_Hydrolysis_Enzymes"/>
</dbReference>
<dbReference type="AlphaFoldDB" id="A0A419R5S6"/>
<protein>
    <submittedName>
        <fullName evidence="2">Arylesterase</fullName>
    </submittedName>
</protein>
<dbReference type="InterPro" id="IPR013830">
    <property type="entry name" value="SGNH_hydro"/>
</dbReference>
<dbReference type="SUPFAM" id="SSF52266">
    <property type="entry name" value="SGNH hydrolase"/>
    <property type="match status" value="1"/>
</dbReference>
<evidence type="ECO:0000259" key="1">
    <source>
        <dbReference type="Pfam" id="PF13472"/>
    </source>
</evidence>
<keyword evidence="3" id="KW-1185">Reference proteome</keyword>
<dbReference type="PROSITE" id="PS51257">
    <property type="entry name" value="PROKAR_LIPOPROTEIN"/>
    <property type="match status" value="1"/>
</dbReference>
<dbReference type="GO" id="GO:0004622">
    <property type="term" value="F:phosphatidylcholine lysophospholipase activity"/>
    <property type="evidence" value="ECO:0007669"/>
    <property type="project" value="TreeGrafter"/>
</dbReference>
<sequence length="236" mass="24640">MVTGKWSIWAAVALALSGCGQEVSAPEAGPRETTSSAPAAEVAGSARHILAFGDSLFAGYGLDSSDQSYPGQLQAALRSEGVDVRIANAGVSGDTTAAGLQRLDFTLDSQSQTPDLVILELGGNDLLRGLPPEQTKANLAAMLERLKARGIPVLLMGMRAPPNGGPEFQRQFDAIYPALAKEYGAKLVPFFMESVYDKPELIQPDHVHPTKDGVAAMVAATKADVAAALPVPANSE</sequence>
<dbReference type="PANTHER" id="PTHR30383:SF24">
    <property type="entry name" value="THIOESTERASE 1_PROTEASE 1_LYSOPHOSPHOLIPASE L1"/>
    <property type="match status" value="1"/>
</dbReference>
<evidence type="ECO:0000313" key="3">
    <source>
        <dbReference type="Proteomes" id="UP000284322"/>
    </source>
</evidence>
<dbReference type="InterPro" id="IPR036514">
    <property type="entry name" value="SGNH_hydro_sf"/>
</dbReference>
<reference evidence="2 3" key="1">
    <citation type="submission" date="2018-09" db="EMBL/GenBank/DDBJ databases">
        <title>Altererythrobacter sp.Ery1 and Ery12, the genome sequencing of novel strains in genus Alterythrobacter.</title>
        <authorList>
            <person name="Cheng H."/>
            <person name="Wu Y.-H."/>
            <person name="Fang C."/>
            <person name="Xu X.-W."/>
        </authorList>
    </citation>
    <scope>NUCLEOTIDE SEQUENCE [LARGE SCALE GENOMIC DNA]</scope>
    <source>
        <strain evidence="2 3">Ery12</strain>
    </source>
</reference>
<gene>
    <name evidence="2" type="ORF">D6858_00790</name>
</gene>